<comment type="caution">
    <text evidence="1">The sequence shown here is derived from an EMBL/GenBank/DDBJ whole genome shotgun (WGS) entry which is preliminary data.</text>
</comment>
<name>A0A8J7CXY9_DESMC</name>
<protein>
    <submittedName>
        <fullName evidence="1">Uncharacterized protein</fullName>
    </submittedName>
</protein>
<dbReference type="Proteomes" id="UP000622533">
    <property type="component" value="Unassembled WGS sequence"/>
</dbReference>
<gene>
    <name evidence="1" type="ORF">IQ276_11895</name>
</gene>
<reference evidence="1" key="1">
    <citation type="submission" date="2020-10" db="EMBL/GenBank/DDBJ databases">
        <authorList>
            <person name="Castelo-Branco R."/>
            <person name="Eusebio N."/>
            <person name="Adriana R."/>
            <person name="Vieira A."/>
            <person name="Brugerolle De Fraissinette N."/>
            <person name="Rezende De Castro R."/>
            <person name="Schneider M.P."/>
            <person name="Vasconcelos V."/>
            <person name="Leao P.N."/>
        </authorList>
    </citation>
    <scope>NUCLEOTIDE SEQUENCE</scope>
    <source>
        <strain evidence="1">LEGE 12446</strain>
    </source>
</reference>
<accession>A0A8J7CXY9</accession>
<evidence type="ECO:0000313" key="1">
    <source>
        <dbReference type="EMBL" id="MBE9023103.1"/>
    </source>
</evidence>
<dbReference type="RefSeq" id="WP_193916534.1">
    <property type="nucleotide sequence ID" value="NZ_JADEXS020000001.1"/>
</dbReference>
<keyword evidence="2" id="KW-1185">Reference proteome</keyword>
<organism evidence="1 2">
    <name type="scientific">Desmonostoc muscorum LEGE 12446</name>
    <dbReference type="NCBI Taxonomy" id="1828758"/>
    <lineage>
        <taxon>Bacteria</taxon>
        <taxon>Bacillati</taxon>
        <taxon>Cyanobacteriota</taxon>
        <taxon>Cyanophyceae</taxon>
        <taxon>Nostocales</taxon>
        <taxon>Nostocaceae</taxon>
        <taxon>Desmonostoc</taxon>
    </lineage>
</organism>
<sequence length="79" mass="9197">MKYSRQFERDYNFYLDVITSKKTVEIKGKIQYLPDKFLNYGYELIKGDEVVAVADGWTNPSRAKEEANKKLQTLATNLT</sequence>
<evidence type="ECO:0000313" key="2">
    <source>
        <dbReference type="Proteomes" id="UP000622533"/>
    </source>
</evidence>
<dbReference type="EMBL" id="JADEXS010000130">
    <property type="protein sequence ID" value="MBE9023103.1"/>
    <property type="molecule type" value="Genomic_DNA"/>
</dbReference>
<dbReference type="AlphaFoldDB" id="A0A8J7CXY9"/>
<proteinExistence type="predicted"/>